<gene>
    <name evidence="1" type="ORF">OWV82_009743</name>
</gene>
<protein>
    <submittedName>
        <fullName evidence="1">Acid phosphatase 1-like</fullName>
    </submittedName>
</protein>
<keyword evidence="2" id="KW-1185">Reference proteome</keyword>
<reference evidence="1 2" key="1">
    <citation type="journal article" date="2023" name="Science">
        <title>Complex scaffold remodeling in plant triterpene biosynthesis.</title>
        <authorList>
            <person name="De La Pena R."/>
            <person name="Hodgson H."/>
            <person name="Liu J.C."/>
            <person name="Stephenson M.J."/>
            <person name="Martin A.C."/>
            <person name="Owen C."/>
            <person name="Harkess A."/>
            <person name="Leebens-Mack J."/>
            <person name="Jimenez L.E."/>
            <person name="Osbourn A."/>
            <person name="Sattely E.S."/>
        </authorList>
    </citation>
    <scope>NUCLEOTIDE SEQUENCE [LARGE SCALE GENOMIC DNA]</scope>
    <source>
        <strain evidence="2">cv. JPN11</strain>
        <tissue evidence="1">Leaf</tissue>
    </source>
</reference>
<sequence>MKVLFFLAAIVSVAFTEAVPFESDLLLPHSGSVNGRNCLSWRLAVETNNVRDWDVVPADCAYYVADYMSGSQYPADCNYVTSAAYKHARSIQLKEDGKDVWVFDIGESSLSNLPYYSRSDVLFGSKEYNSTAKKEWELQGKAPALLATLKLYKKLLNRGYKIVFISGKSESVRNVTETNLKNVGYYTWEKLVLRQPSERGTTLAVYKSKKRGELVNQGYRIIGNIGDQWSDLSGDYAGNRTFKLPNPMFYAA</sequence>
<dbReference type="Proteomes" id="UP001164539">
    <property type="component" value="Chromosome 5"/>
</dbReference>
<dbReference type="EMBL" id="CM051398">
    <property type="protein sequence ID" value="KAJ4718005.1"/>
    <property type="molecule type" value="Genomic_DNA"/>
</dbReference>
<proteinExistence type="predicted"/>
<evidence type="ECO:0000313" key="1">
    <source>
        <dbReference type="EMBL" id="KAJ4718005.1"/>
    </source>
</evidence>
<evidence type="ECO:0000313" key="2">
    <source>
        <dbReference type="Proteomes" id="UP001164539"/>
    </source>
</evidence>
<name>A0ACC1Y662_MELAZ</name>
<comment type="caution">
    <text evidence="1">The sequence shown here is derived from an EMBL/GenBank/DDBJ whole genome shotgun (WGS) entry which is preliminary data.</text>
</comment>
<organism evidence="1 2">
    <name type="scientific">Melia azedarach</name>
    <name type="common">Chinaberry tree</name>
    <dbReference type="NCBI Taxonomy" id="155640"/>
    <lineage>
        <taxon>Eukaryota</taxon>
        <taxon>Viridiplantae</taxon>
        <taxon>Streptophyta</taxon>
        <taxon>Embryophyta</taxon>
        <taxon>Tracheophyta</taxon>
        <taxon>Spermatophyta</taxon>
        <taxon>Magnoliopsida</taxon>
        <taxon>eudicotyledons</taxon>
        <taxon>Gunneridae</taxon>
        <taxon>Pentapetalae</taxon>
        <taxon>rosids</taxon>
        <taxon>malvids</taxon>
        <taxon>Sapindales</taxon>
        <taxon>Meliaceae</taxon>
        <taxon>Melia</taxon>
    </lineage>
</organism>
<accession>A0ACC1Y662</accession>